<dbReference type="Pfam" id="PF04874">
    <property type="entry name" value="Mak16"/>
    <property type="match status" value="1"/>
</dbReference>
<dbReference type="Proteomes" id="UP000320333">
    <property type="component" value="Unassembled WGS sequence"/>
</dbReference>
<dbReference type="EMBL" id="QEAP01000837">
    <property type="protein sequence ID" value="TPX55669.1"/>
    <property type="molecule type" value="Genomic_DNA"/>
</dbReference>
<feature type="compositionally biased region" description="Acidic residues" evidence="5">
    <location>
        <begin position="201"/>
        <end position="236"/>
    </location>
</feature>
<dbReference type="PIRSF" id="PIRSF003352">
    <property type="entry name" value="MAK16"/>
    <property type="match status" value="1"/>
</dbReference>
<dbReference type="GO" id="GO:0005730">
    <property type="term" value="C:nucleolus"/>
    <property type="evidence" value="ECO:0007669"/>
    <property type="project" value="UniProtKB-UniRule"/>
</dbReference>
<evidence type="ECO:0000256" key="5">
    <source>
        <dbReference type="SAM" id="MobiDB-lite"/>
    </source>
</evidence>
<gene>
    <name evidence="7" type="ORF">CcCBS67573_g09437</name>
</gene>
<dbReference type="FunFam" id="3.30.390.110:FF:000001">
    <property type="entry name" value="Protein MAK16 homolog"/>
    <property type="match status" value="1"/>
</dbReference>
<evidence type="ECO:0000256" key="3">
    <source>
        <dbReference type="ARBA" id="ARBA00023242"/>
    </source>
</evidence>
<evidence type="ECO:0000313" key="7">
    <source>
        <dbReference type="EMBL" id="TPX55669.1"/>
    </source>
</evidence>
<dbReference type="GO" id="GO:0000460">
    <property type="term" value="P:maturation of 5.8S rRNA"/>
    <property type="evidence" value="ECO:0007669"/>
    <property type="project" value="TreeGrafter"/>
</dbReference>
<organism evidence="7 8">
    <name type="scientific">Chytriomyces confervae</name>
    <dbReference type="NCBI Taxonomy" id="246404"/>
    <lineage>
        <taxon>Eukaryota</taxon>
        <taxon>Fungi</taxon>
        <taxon>Fungi incertae sedis</taxon>
        <taxon>Chytridiomycota</taxon>
        <taxon>Chytridiomycota incertae sedis</taxon>
        <taxon>Chytridiomycetes</taxon>
        <taxon>Chytridiales</taxon>
        <taxon>Chytriomycetaceae</taxon>
        <taxon>Chytriomyces</taxon>
    </lineage>
</organism>
<sequence>MAQIDEVIWNTINHQFCSYKVKTLTNTFCRNEYNVTGLCNRQACPLANSRYATIKEDQGQLYLYMKTIERAHTPINMWERVKLSKNYAQALEQIDSELQHWPNFTIHKCKQRATKLTQYLIRTRRLMLKTSSKKLEGVKKKLDRRESRREAKAESAARLEMSIEKELLERLRKGVYESADGIVNLNQGVFERALDRIEDEMEDGDLEDGDAEEDEEENDEDGAEYEYEDDEEEDVDAFEREFVSDPSDDEDDDDDIEEAALGIATRKALLSKSAAAAASKRKRSAGAADANDSGDDTESSKKAAAKKAVKKPKARVTVEYEEEMEGPLMSTQVE</sequence>
<evidence type="ECO:0000256" key="4">
    <source>
        <dbReference type="PIRNR" id="PIRNR003352"/>
    </source>
</evidence>
<keyword evidence="3 4" id="KW-0539">Nucleus</keyword>
<evidence type="ECO:0000313" key="8">
    <source>
        <dbReference type="Proteomes" id="UP000320333"/>
    </source>
</evidence>
<proteinExistence type="inferred from homology"/>
<dbReference type="InterPro" id="IPR006958">
    <property type="entry name" value="Mak16"/>
</dbReference>
<evidence type="ECO:0000256" key="2">
    <source>
        <dbReference type="ARBA" id="ARBA00005514"/>
    </source>
</evidence>
<feature type="compositionally biased region" description="Basic residues" evidence="5">
    <location>
        <begin position="303"/>
        <end position="314"/>
    </location>
</feature>
<dbReference type="InterPro" id="IPR029004">
    <property type="entry name" value="Ribosomal_eL28/Mak16"/>
</dbReference>
<evidence type="ECO:0000256" key="1">
    <source>
        <dbReference type="ARBA" id="ARBA00004123"/>
    </source>
</evidence>
<dbReference type="PANTHER" id="PTHR23405:SF4">
    <property type="entry name" value="PROTEIN MAK16 HOMOLOG"/>
    <property type="match status" value="1"/>
</dbReference>
<feature type="domain" description="Ribosomal eL28/Mak16" evidence="6">
    <location>
        <begin position="7"/>
        <end position="119"/>
    </location>
</feature>
<dbReference type="OrthoDB" id="10251342at2759"/>
<keyword evidence="8" id="KW-1185">Reference proteome</keyword>
<dbReference type="PANTHER" id="PTHR23405">
    <property type="entry name" value="MAINTENANCE OF KILLER 16 MAK16 PROTEIN-RELATED"/>
    <property type="match status" value="1"/>
</dbReference>
<accession>A0A507DV82</accession>
<dbReference type="GO" id="GO:0030687">
    <property type="term" value="C:preribosome, large subunit precursor"/>
    <property type="evidence" value="ECO:0007669"/>
    <property type="project" value="TreeGrafter"/>
</dbReference>
<dbReference type="Pfam" id="PF01778">
    <property type="entry name" value="Ribosomal_L28e"/>
    <property type="match status" value="1"/>
</dbReference>
<dbReference type="GO" id="GO:0000470">
    <property type="term" value="P:maturation of LSU-rRNA"/>
    <property type="evidence" value="ECO:0007669"/>
    <property type="project" value="TreeGrafter"/>
</dbReference>
<feature type="region of interest" description="Disordered" evidence="5">
    <location>
        <begin position="201"/>
        <end position="260"/>
    </location>
</feature>
<comment type="caution">
    <text evidence="7">The sequence shown here is derived from an EMBL/GenBank/DDBJ whole genome shotgun (WGS) entry which is preliminary data.</text>
</comment>
<comment type="similarity">
    <text evidence="2 4">Belongs to the MAK16 family.</text>
</comment>
<name>A0A507DV82_9FUNG</name>
<dbReference type="Gene3D" id="3.30.390.110">
    <property type="match status" value="1"/>
</dbReference>
<evidence type="ECO:0000259" key="6">
    <source>
        <dbReference type="Pfam" id="PF01778"/>
    </source>
</evidence>
<dbReference type="AlphaFoldDB" id="A0A507DV82"/>
<feature type="region of interest" description="Disordered" evidence="5">
    <location>
        <begin position="278"/>
        <end position="334"/>
    </location>
</feature>
<protein>
    <recommendedName>
        <fullName evidence="4">Protein MAK16</fullName>
    </recommendedName>
</protein>
<dbReference type="STRING" id="246404.A0A507DV82"/>
<comment type="subcellular location">
    <subcellularLocation>
        <location evidence="1">Nucleus</location>
    </subcellularLocation>
</comment>
<feature type="compositionally biased region" description="Acidic residues" evidence="5">
    <location>
        <begin position="246"/>
        <end position="258"/>
    </location>
</feature>
<reference evidence="7 8" key="1">
    <citation type="journal article" date="2019" name="Sci. Rep.">
        <title>Comparative genomics of chytrid fungi reveal insights into the obligate biotrophic and pathogenic lifestyle of Synchytrium endobioticum.</title>
        <authorList>
            <person name="van de Vossenberg B.T.L.H."/>
            <person name="Warris S."/>
            <person name="Nguyen H.D.T."/>
            <person name="van Gent-Pelzer M.P.E."/>
            <person name="Joly D.L."/>
            <person name="van de Geest H.C."/>
            <person name="Bonants P.J.M."/>
            <person name="Smith D.S."/>
            <person name="Levesque C.A."/>
            <person name="van der Lee T.A.J."/>
        </authorList>
    </citation>
    <scope>NUCLEOTIDE SEQUENCE [LARGE SCALE GENOMIC DNA]</scope>
    <source>
        <strain evidence="7 8">CBS 675.73</strain>
    </source>
</reference>